<accession>A0A268H948</accession>
<evidence type="ECO:0000256" key="1">
    <source>
        <dbReference type="SAM" id="Coils"/>
    </source>
</evidence>
<feature type="coiled-coil region" evidence="1">
    <location>
        <begin position="17"/>
        <end position="58"/>
    </location>
</feature>
<sequence length="213" mass="24504">MATDKQPAVFKKTDELIKKAEQTRQKFATSLAKAEEDAEKLEQEVRELDDKAHAVYTLYVLDDVELSAYEDAKAEADSKRKLLSVTQKKIADIAEVEKEELARIYKEFEAFSGEFNKLRNNEWSKAKGQLLEAKHKFMQEVVDISKEQFKIYVLRKKIGDVEVDAGLKNYNYVEYGSPYIQGIGLSYAANDINIGTHELYDVFRSRNPKPTFM</sequence>
<reference evidence="2 3" key="1">
    <citation type="submission" date="2017-07" db="EMBL/GenBank/DDBJ databases">
        <title>Isolation and whole genome analysis of endospore-forming bacteria from heroin.</title>
        <authorList>
            <person name="Kalinowski J."/>
            <person name="Ahrens B."/>
            <person name="Al-Dilaimi A."/>
            <person name="Winkler A."/>
            <person name="Wibberg D."/>
            <person name="Schleenbecker U."/>
            <person name="Ruckert C."/>
            <person name="Wolfel R."/>
            <person name="Grass G."/>
        </authorList>
    </citation>
    <scope>NUCLEOTIDE SEQUENCE [LARGE SCALE GENOMIC DNA]</scope>
    <source>
        <strain evidence="2 3">7509</strain>
    </source>
</reference>
<keyword evidence="1" id="KW-0175">Coiled coil</keyword>
<dbReference type="RefSeq" id="WP_095272775.1">
    <property type="nucleotide sequence ID" value="NZ_NPBH01000078.1"/>
</dbReference>
<evidence type="ECO:0000313" key="2">
    <source>
        <dbReference type="EMBL" id="PAE06405.1"/>
    </source>
</evidence>
<gene>
    <name evidence="2" type="ORF">CHI12_16655</name>
</gene>
<dbReference type="AlphaFoldDB" id="A0A268H948"/>
<dbReference type="EMBL" id="NPBH01000078">
    <property type="protein sequence ID" value="PAE06405.1"/>
    <property type="molecule type" value="Genomic_DNA"/>
</dbReference>
<proteinExistence type="predicted"/>
<dbReference type="Proteomes" id="UP000216475">
    <property type="component" value="Unassembled WGS sequence"/>
</dbReference>
<comment type="caution">
    <text evidence="2">The sequence shown here is derived from an EMBL/GenBank/DDBJ whole genome shotgun (WGS) entry which is preliminary data.</text>
</comment>
<protein>
    <submittedName>
        <fullName evidence="2">Uncharacterized protein</fullName>
    </submittedName>
</protein>
<organism evidence="2 3">
    <name type="scientific">Terribacillus saccharophilus</name>
    <dbReference type="NCBI Taxonomy" id="361277"/>
    <lineage>
        <taxon>Bacteria</taxon>
        <taxon>Bacillati</taxon>
        <taxon>Bacillota</taxon>
        <taxon>Bacilli</taxon>
        <taxon>Bacillales</taxon>
        <taxon>Bacillaceae</taxon>
        <taxon>Terribacillus</taxon>
    </lineage>
</organism>
<evidence type="ECO:0000313" key="3">
    <source>
        <dbReference type="Proteomes" id="UP000216475"/>
    </source>
</evidence>
<name>A0A268H948_9BACI</name>